<sequence>SQPFFERPLEEKIAECANSGAGSLSRFVPFASEKIRGIAHLDESIEFQHGLYEQPGNWSVSGQELLDASKAFHEECHRIQFHIFDCVSPSLSLSRPLSAIHSYRNTFVAPYNYRFDGDQDTDPRRVPPHIDPATMLFCFQDEYAGLEVADMSKVTRSISTTAVQKADVLFVPMTAQPGEFVPVSRACLAAASRGREALGASRDKTGGYLGVSCELLDGAGFGDEL</sequence>
<name>A0A319DQ35_9EURO</name>
<keyword evidence="2" id="KW-1185">Reference proteome</keyword>
<dbReference type="Gene3D" id="2.60.120.330">
    <property type="entry name" value="B-lactam Antibiotic, Isopenicillin N Synthase, Chain"/>
    <property type="match status" value="1"/>
</dbReference>
<dbReference type="AlphaFoldDB" id="A0A319DQ35"/>
<reference evidence="1 2" key="1">
    <citation type="submission" date="2018-02" db="EMBL/GenBank/DDBJ databases">
        <title>The genomes of Aspergillus section Nigri reveals drivers in fungal speciation.</title>
        <authorList>
            <consortium name="DOE Joint Genome Institute"/>
            <person name="Vesth T.C."/>
            <person name="Nybo J."/>
            <person name="Theobald S."/>
            <person name="Brandl J."/>
            <person name="Frisvad J.C."/>
            <person name="Nielsen K.F."/>
            <person name="Lyhne E.K."/>
            <person name="Kogle M.E."/>
            <person name="Kuo A."/>
            <person name="Riley R."/>
            <person name="Clum A."/>
            <person name="Nolan M."/>
            <person name="Lipzen A."/>
            <person name="Salamov A."/>
            <person name="Henrissat B."/>
            <person name="Wiebenga A."/>
            <person name="De vries R.P."/>
            <person name="Grigoriev I.V."/>
            <person name="Mortensen U.H."/>
            <person name="Andersen M.R."/>
            <person name="Baker S.E."/>
        </authorList>
    </citation>
    <scope>NUCLEOTIDE SEQUENCE [LARGE SCALE GENOMIC DNA]</scope>
    <source>
        <strain evidence="1 2">CBS 707.79</strain>
    </source>
</reference>
<dbReference type="Proteomes" id="UP000247810">
    <property type="component" value="Unassembled WGS sequence"/>
</dbReference>
<dbReference type="InterPro" id="IPR027443">
    <property type="entry name" value="IPNS-like_sf"/>
</dbReference>
<evidence type="ECO:0000313" key="2">
    <source>
        <dbReference type="Proteomes" id="UP000247810"/>
    </source>
</evidence>
<dbReference type="VEuPathDB" id="FungiDB:BO71DRAFT_468056"/>
<dbReference type="SUPFAM" id="SSF51197">
    <property type="entry name" value="Clavaminate synthase-like"/>
    <property type="match status" value="1"/>
</dbReference>
<dbReference type="OrthoDB" id="4478788at2759"/>
<organism evidence="1 2">
    <name type="scientific">Aspergillus ellipticus CBS 707.79</name>
    <dbReference type="NCBI Taxonomy" id="1448320"/>
    <lineage>
        <taxon>Eukaryota</taxon>
        <taxon>Fungi</taxon>
        <taxon>Dikarya</taxon>
        <taxon>Ascomycota</taxon>
        <taxon>Pezizomycotina</taxon>
        <taxon>Eurotiomycetes</taxon>
        <taxon>Eurotiomycetidae</taxon>
        <taxon>Eurotiales</taxon>
        <taxon>Aspergillaceae</taxon>
        <taxon>Aspergillus</taxon>
        <taxon>Aspergillus subgen. Circumdati</taxon>
    </lineage>
</organism>
<gene>
    <name evidence="1" type="ORF">BO71DRAFT_468056</name>
</gene>
<protein>
    <recommendedName>
        <fullName evidence="3">Clavaminate synthase-like protein</fullName>
    </recommendedName>
</protein>
<feature type="non-terminal residue" evidence="1">
    <location>
        <position position="1"/>
    </location>
</feature>
<accession>A0A319DQ35</accession>
<evidence type="ECO:0000313" key="1">
    <source>
        <dbReference type="EMBL" id="PYH99775.1"/>
    </source>
</evidence>
<dbReference type="EMBL" id="KZ825799">
    <property type="protein sequence ID" value="PYH99775.1"/>
    <property type="molecule type" value="Genomic_DNA"/>
</dbReference>
<proteinExistence type="predicted"/>
<dbReference type="STRING" id="1448320.A0A319DQ35"/>
<evidence type="ECO:0008006" key="3">
    <source>
        <dbReference type="Google" id="ProtNLM"/>
    </source>
</evidence>